<dbReference type="RefSeq" id="WP_345042084.1">
    <property type="nucleotide sequence ID" value="NZ_BAABED010000001.1"/>
</dbReference>
<sequence length="189" mass="20450">MTTALLPAPFRRLDGEPVYERGRITVTVDQVVLPDGSRGEYALVDMGVKFGVTVIPIAFRDGFPWIGLIRQHRYPVKDWVLELPGGGASAIETTEALRELTEETAIIADSIELLATFYENPGLSPITGSAWLARVPAAAMDLAHIEGESGCITEWYTVEEVRRMMVEGRISAGVTLAALGIGFASGKLC</sequence>
<proteinExistence type="predicted"/>
<reference evidence="2 3" key="1">
    <citation type="submission" date="2024-09" db="EMBL/GenBank/DDBJ databases">
        <authorList>
            <person name="Sun Q."/>
            <person name="Mori K."/>
        </authorList>
    </citation>
    <scope>NUCLEOTIDE SEQUENCE [LARGE SCALE GENOMIC DNA]</scope>
    <source>
        <strain evidence="2 3">JCM 13519</strain>
    </source>
</reference>
<dbReference type="CDD" id="cd03424">
    <property type="entry name" value="NUDIX_ADPRase_Nudt5_UGPPase_Nudt14"/>
    <property type="match status" value="1"/>
</dbReference>
<dbReference type="Proteomes" id="UP001589536">
    <property type="component" value="Unassembled WGS sequence"/>
</dbReference>
<gene>
    <name evidence="2" type="ORF">ACFFPI_07145</name>
</gene>
<evidence type="ECO:0000313" key="3">
    <source>
        <dbReference type="Proteomes" id="UP001589536"/>
    </source>
</evidence>
<comment type="caution">
    <text evidence="2">The sequence shown here is derived from an EMBL/GenBank/DDBJ whole genome shotgun (WGS) entry which is preliminary data.</text>
</comment>
<dbReference type="InterPro" id="IPR015797">
    <property type="entry name" value="NUDIX_hydrolase-like_dom_sf"/>
</dbReference>
<feature type="domain" description="Nudix hydrolase" evidence="1">
    <location>
        <begin position="63"/>
        <end position="164"/>
    </location>
</feature>
<dbReference type="EC" id="3.6.-.-" evidence="2"/>
<keyword evidence="3" id="KW-1185">Reference proteome</keyword>
<dbReference type="GO" id="GO:0016787">
    <property type="term" value="F:hydrolase activity"/>
    <property type="evidence" value="ECO:0007669"/>
    <property type="project" value="UniProtKB-KW"/>
</dbReference>
<organism evidence="2 3">
    <name type="scientific">Arthrobacter methylotrophus</name>
    <dbReference type="NCBI Taxonomy" id="121291"/>
    <lineage>
        <taxon>Bacteria</taxon>
        <taxon>Bacillati</taxon>
        <taxon>Actinomycetota</taxon>
        <taxon>Actinomycetes</taxon>
        <taxon>Micrococcales</taxon>
        <taxon>Micrococcaceae</taxon>
        <taxon>Arthrobacter</taxon>
    </lineage>
</organism>
<dbReference type="InterPro" id="IPR000086">
    <property type="entry name" value="NUDIX_hydrolase_dom"/>
</dbReference>
<protein>
    <submittedName>
        <fullName evidence="2">NUDIX hydrolase</fullName>
        <ecNumber evidence="2">3.6.-.-</ecNumber>
    </submittedName>
</protein>
<dbReference type="SUPFAM" id="SSF55811">
    <property type="entry name" value="Nudix"/>
    <property type="match status" value="1"/>
</dbReference>
<evidence type="ECO:0000313" key="2">
    <source>
        <dbReference type="EMBL" id="MFB9713929.1"/>
    </source>
</evidence>
<accession>A0ABV5UR60</accession>
<dbReference type="EMBL" id="JBHMBH010000019">
    <property type="protein sequence ID" value="MFB9713929.1"/>
    <property type="molecule type" value="Genomic_DNA"/>
</dbReference>
<name>A0ABV5UR60_9MICC</name>
<dbReference type="Gene3D" id="3.90.79.10">
    <property type="entry name" value="Nucleoside Triphosphate Pyrophosphohydrolase"/>
    <property type="match status" value="1"/>
</dbReference>
<evidence type="ECO:0000259" key="1">
    <source>
        <dbReference type="Pfam" id="PF00293"/>
    </source>
</evidence>
<dbReference type="Pfam" id="PF00293">
    <property type="entry name" value="NUDIX"/>
    <property type="match status" value="1"/>
</dbReference>
<keyword evidence="2" id="KW-0378">Hydrolase</keyword>